<comment type="caution">
    <text evidence="1">The sequence shown here is derived from an EMBL/GenBank/DDBJ whole genome shotgun (WGS) entry which is preliminary data.</text>
</comment>
<gene>
    <name evidence="1" type="ORF">S01H4_25046</name>
</gene>
<reference evidence="1" key="1">
    <citation type="journal article" date="2014" name="Front. Microbiol.">
        <title>High frequency of phylogenetically diverse reductive dehalogenase-homologous genes in deep subseafloor sedimentary metagenomes.</title>
        <authorList>
            <person name="Kawai M."/>
            <person name="Futagami T."/>
            <person name="Toyoda A."/>
            <person name="Takaki Y."/>
            <person name="Nishi S."/>
            <person name="Hori S."/>
            <person name="Arai W."/>
            <person name="Tsubouchi T."/>
            <person name="Morono Y."/>
            <person name="Uchiyama I."/>
            <person name="Ito T."/>
            <person name="Fujiyama A."/>
            <person name="Inagaki F."/>
            <person name="Takami H."/>
        </authorList>
    </citation>
    <scope>NUCLEOTIDE SEQUENCE</scope>
    <source>
        <strain evidence="1">Expedition CK06-06</strain>
    </source>
</reference>
<protein>
    <submittedName>
        <fullName evidence="1">Uncharacterized protein</fullName>
    </submittedName>
</protein>
<sequence length="253" mass="29744">KMVNNIEDNIFNLAIDEFNKNKEIQLEIEIEEKEKNVNGFRFDKLVKFKYQKKGLFYYVEIKPNINNTIIALLLHRKETLPHPLLLITRHVNNNKAEELKKNGIQFIDTAGNAYINYYPIYIFIKGNKPPDILFKNTTHRVFEPSGLKIIYALLCNADLVKKPYRYIAEITNVALGTVGWTINDLINLGFVVEMGDRGRELLKKEELFRRWCIEYNEKLKPKLLINKFTGPENWWIHYKLNPEHVQWGGGNCC</sequence>
<dbReference type="InterPro" id="IPR019238">
    <property type="entry name" value="AbiEi_2"/>
</dbReference>
<dbReference type="EMBL" id="BART01011863">
    <property type="protein sequence ID" value="GAG89253.1"/>
    <property type="molecule type" value="Genomic_DNA"/>
</dbReference>
<name>X1BYH8_9ZZZZ</name>
<proteinExistence type="predicted"/>
<organism evidence="1">
    <name type="scientific">marine sediment metagenome</name>
    <dbReference type="NCBI Taxonomy" id="412755"/>
    <lineage>
        <taxon>unclassified sequences</taxon>
        <taxon>metagenomes</taxon>
        <taxon>ecological metagenomes</taxon>
    </lineage>
</organism>
<dbReference type="AlphaFoldDB" id="X1BYH8"/>
<feature type="non-terminal residue" evidence="1">
    <location>
        <position position="1"/>
    </location>
</feature>
<dbReference type="Pfam" id="PF09952">
    <property type="entry name" value="AbiEi_2"/>
    <property type="match status" value="1"/>
</dbReference>
<evidence type="ECO:0000313" key="1">
    <source>
        <dbReference type="EMBL" id="GAG89253.1"/>
    </source>
</evidence>
<accession>X1BYH8</accession>